<dbReference type="SMART" id="SM00415">
    <property type="entry name" value="HSF"/>
    <property type="match status" value="1"/>
</dbReference>
<dbReference type="PROSITE" id="PS00018">
    <property type="entry name" value="EF_HAND_1"/>
    <property type="match status" value="4"/>
</dbReference>
<evidence type="ECO:0000256" key="10">
    <source>
        <dbReference type="ARBA" id="ARBA00023163"/>
    </source>
</evidence>
<comment type="caution">
    <text evidence="16">The sequence shown here is derived from an EMBL/GenBank/DDBJ whole genome shotgun (WGS) entry which is preliminary data.</text>
</comment>
<dbReference type="FunFam" id="1.10.238.10:FF:000256">
    <property type="entry name" value="probable calcium-binding protein CML20"/>
    <property type="match status" value="1"/>
</dbReference>
<dbReference type="PROSITE" id="PS00434">
    <property type="entry name" value="HSF_DOMAIN"/>
    <property type="match status" value="1"/>
</dbReference>
<keyword evidence="10" id="KW-0804">Transcription</keyword>
<evidence type="ECO:0000256" key="6">
    <source>
        <dbReference type="ARBA" id="ARBA00022837"/>
    </source>
</evidence>
<dbReference type="OrthoDB" id="60033at2759"/>
<proteinExistence type="inferred from homology"/>
<accession>A0A7J0EJC7</accession>
<dbReference type="FunFam" id="1.10.10.10:FF:000037">
    <property type="entry name" value="Heat stress transcription factor B-4"/>
    <property type="match status" value="1"/>
</dbReference>
<dbReference type="Pfam" id="PF13499">
    <property type="entry name" value="EF-hand_7"/>
    <property type="match status" value="2"/>
</dbReference>
<dbReference type="AlphaFoldDB" id="A0A7J0EJC7"/>
<keyword evidence="3" id="KW-0597">Phosphoprotein</keyword>
<keyword evidence="17" id="KW-1185">Reference proteome</keyword>
<feature type="coiled-coil region" evidence="13">
    <location>
        <begin position="150"/>
        <end position="177"/>
    </location>
</feature>
<dbReference type="CDD" id="cd00051">
    <property type="entry name" value="EFh"/>
    <property type="match status" value="1"/>
</dbReference>
<dbReference type="SUPFAM" id="SSF46785">
    <property type="entry name" value="Winged helix' DNA-binding domain"/>
    <property type="match status" value="1"/>
</dbReference>
<feature type="compositionally biased region" description="Low complexity" evidence="14">
    <location>
        <begin position="104"/>
        <end position="135"/>
    </location>
</feature>
<evidence type="ECO:0000256" key="9">
    <source>
        <dbReference type="ARBA" id="ARBA00023125"/>
    </source>
</evidence>
<dbReference type="InterPro" id="IPR036390">
    <property type="entry name" value="WH_DNA-bd_sf"/>
</dbReference>
<feature type="domain" description="EF-hand" evidence="15">
    <location>
        <begin position="461"/>
        <end position="496"/>
    </location>
</feature>
<dbReference type="FunFam" id="1.10.238.10:FF:000268">
    <property type="entry name" value="Centrin 2"/>
    <property type="match status" value="1"/>
</dbReference>
<feature type="region of interest" description="Disordered" evidence="14">
    <location>
        <begin position="104"/>
        <end position="141"/>
    </location>
</feature>
<organism evidence="16 17">
    <name type="scientific">Actinidia rufa</name>
    <dbReference type="NCBI Taxonomy" id="165716"/>
    <lineage>
        <taxon>Eukaryota</taxon>
        <taxon>Viridiplantae</taxon>
        <taxon>Streptophyta</taxon>
        <taxon>Embryophyta</taxon>
        <taxon>Tracheophyta</taxon>
        <taxon>Spermatophyta</taxon>
        <taxon>Magnoliopsida</taxon>
        <taxon>eudicotyledons</taxon>
        <taxon>Gunneridae</taxon>
        <taxon>Pentapetalae</taxon>
        <taxon>asterids</taxon>
        <taxon>Ericales</taxon>
        <taxon>Actinidiaceae</taxon>
        <taxon>Actinidia</taxon>
    </lineage>
</organism>
<keyword evidence="11" id="KW-0539">Nucleus</keyword>
<dbReference type="GO" id="GO:0003700">
    <property type="term" value="F:DNA-binding transcription factor activity"/>
    <property type="evidence" value="ECO:0007669"/>
    <property type="project" value="InterPro"/>
</dbReference>
<dbReference type="GO" id="GO:0005509">
    <property type="term" value="F:calcium ion binding"/>
    <property type="evidence" value="ECO:0007669"/>
    <property type="project" value="InterPro"/>
</dbReference>
<evidence type="ECO:0000256" key="4">
    <source>
        <dbReference type="ARBA" id="ARBA00022723"/>
    </source>
</evidence>
<evidence type="ECO:0000256" key="7">
    <source>
        <dbReference type="ARBA" id="ARBA00023015"/>
    </source>
</evidence>
<keyword evidence="8" id="KW-0346">Stress response</keyword>
<protein>
    <submittedName>
        <fullName evidence="16">Centrin2</fullName>
    </submittedName>
</protein>
<dbReference type="PRINTS" id="PR00056">
    <property type="entry name" value="HSFDOMAIN"/>
</dbReference>
<dbReference type="PANTHER" id="PTHR10015">
    <property type="entry name" value="HEAT SHOCK TRANSCRIPTION FACTOR"/>
    <property type="match status" value="1"/>
</dbReference>
<dbReference type="SUPFAM" id="SSF47473">
    <property type="entry name" value="EF-hand"/>
    <property type="match status" value="1"/>
</dbReference>
<dbReference type="Proteomes" id="UP000585474">
    <property type="component" value="Unassembled WGS sequence"/>
</dbReference>
<feature type="domain" description="EF-hand" evidence="15">
    <location>
        <begin position="424"/>
        <end position="459"/>
    </location>
</feature>
<keyword evidence="5" id="KW-0677">Repeat</keyword>
<evidence type="ECO:0000256" key="12">
    <source>
        <dbReference type="RuleBase" id="RU004020"/>
    </source>
</evidence>
<evidence type="ECO:0000256" key="8">
    <source>
        <dbReference type="ARBA" id="ARBA00023016"/>
    </source>
</evidence>
<gene>
    <name evidence="16" type="ORF">Acr_05g0001390</name>
</gene>
<evidence type="ECO:0000256" key="1">
    <source>
        <dbReference type="ARBA" id="ARBA00004123"/>
    </source>
</evidence>
<dbReference type="GO" id="GO:0005634">
    <property type="term" value="C:nucleus"/>
    <property type="evidence" value="ECO:0007669"/>
    <property type="project" value="UniProtKB-SubCell"/>
</dbReference>
<keyword evidence="6" id="KW-0106">Calcium</keyword>
<comment type="similarity">
    <text evidence="12">Belongs to the HSF family.</text>
</comment>
<dbReference type="SMART" id="SM00054">
    <property type="entry name" value="EFh"/>
    <property type="match status" value="4"/>
</dbReference>
<evidence type="ECO:0000256" key="2">
    <source>
        <dbReference type="ARBA" id="ARBA00011233"/>
    </source>
</evidence>
<dbReference type="InterPro" id="IPR002048">
    <property type="entry name" value="EF_hand_dom"/>
</dbReference>
<feature type="domain" description="EF-hand" evidence="15">
    <location>
        <begin position="388"/>
        <end position="423"/>
    </location>
</feature>
<dbReference type="Pfam" id="PF00447">
    <property type="entry name" value="HSF_DNA-bind"/>
    <property type="match status" value="1"/>
</dbReference>
<evidence type="ECO:0000256" key="11">
    <source>
        <dbReference type="ARBA" id="ARBA00023242"/>
    </source>
</evidence>
<dbReference type="GO" id="GO:0006357">
    <property type="term" value="P:regulation of transcription by RNA polymerase II"/>
    <property type="evidence" value="ECO:0007669"/>
    <property type="project" value="TreeGrafter"/>
</dbReference>
<keyword evidence="4" id="KW-0479">Metal-binding</keyword>
<comment type="subunit">
    <text evidence="2">Homotrimer.</text>
</comment>
<evidence type="ECO:0000256" key="5">
    <source>
        <dbReference type="ARBA" id="ARBA00022737"/>
    </source>
</evidence>
<dbReference type="GO" id="GO:0000978">
    <property type="term" value="F:RNA polymerase II cis-regulatory region sequence-specific DNA binding"/>
    <property type="evidence" value="ECO:0007669"/>
    <property type="project" value="TreeGrafter"/>
</dbReference>
<dbReference type="PANTHER" id="PTHR10015:SF329">
    <property type="entry name" value="HEAT STRESS TRANSCRIPTION FACTOR B-1"/>
    <property type="match status" value="1"/>
</dbReference>
<evidence type="ECO:0000313" key="17">
    <source>
        <dbReference type="Proteomes" id="UP000585474"/>
    </source>
</evidence>
<name>A0A7J0EJC7_9ERIC</name>
<evidence type="ECO:0000256" key="14">
    <source>
        <dbReference type="SAM" id="MobiDB-lite"/>
    </source>
</evidence>
<evidence type="ECO:0000259" key="15">
    <source>
        <dbReference type="PROSITE" id="PS50222"/>
    </source>
</evidence>
<dbReference type="InterPro" id="IPR036388">
    <property type="entry name" value="WH-like_DNA-bd_sf"/>
</dbReference>
<keyword evidence="7" id="KW-0805">Transcription regulation</keyword>
<feature type="domain" description="EF-hand" evidence="15">
    <location>
        <begin position="497"/>
        <end position="532"/>
    </location>
</feature>
<sequence>MGQRSVPAPFLMKTYKLVDDQSTDEVIGWNEGGTTFVVWKTDNFSKDLLPKYFKHNNFSSFVRQLNTYGFRKIVPDKWEFANENFKRGQKELLVQICRRKTATSAPAAAKSAPGPSSPLNSGDDLGSTSTSTSDSKNARFVDTPTERIQFADLSDENKKLKRDNEMLTSELARAKKHCGELIAFLTEYIKIAPDQMDHIMRQGSSGLTLGGLDGEIGSTGHNNCNDDDPNNQEIMKEENDEGLKLFGVWVKGDGKKRGREDNLGFGGAHRKEMKRVEFSAPWMTGKISGLADSSVIAVVILMSRRTRMSMSSPCNVSIVDTRDPEGPISYKEGFLEGRRGRKGGGRASEFEFDLSLNLGFLILHQASLYRVASRKDKPRGRHHGLTQQKRQEIKEAFELFDTDGSGTIDGKELNVAMRALGFEMTEEQIKQMIEDVDKDGSGAIDFDEFVHMMTAKIGERDSKEELMKAFHIIDQDKSGKISSADIKRIAKELGENFTDREIQEMIEEADRDRDGEVSVDDFMKMMRRTSYGYYN</sequence>
<dbReference type="InterPro" id="IPR011992">
    <property type="entry name" value="EF-hand-dom_pair"/>
</dbReference>
<dbReference type="Gene3D" id="1.10.10.10">
    <property type="entry name" value="Winged helix-like DNA-binding domain superfamily/Winged helix DNA-binding domain"/>
    <property type="match status" value="1"/>
</dbReference>
<evidence type="ECO:0000313" key="16">
    <source>
        <dbReference type="EMBL" id="GFY86500.1"/>
    </source>
</evidence>
<dbReference type="EMBL" id="BJWL01000005">
    <property type="protein sequence ID" value="GFY86500.1"/>
    <property type="molecule type" value="Genomic_DNA"/>
</dbReference>
<dbReference type="Gene3D" id="1.10.238.10">
    <property type="entry name" value="EF-hand"/>
    <property type="match status" value="2"/>
</dbReference>
<evidence type="ECO:0000256" key="3">
    <source>
        <dbReference type="ARBA" id="ARBA00022553"/>
    </source>
</evidence>
<keyword evidence="13" id="KW-0175">Coiled coil</keyword>
<keyword evidence="9" id="KW-0238">DNA-binding</keyword>
<comment type="subcellular location">
    <subcellularLocation>
        <location evidence="1">Nucleus</location>
    </subcellularLocation>
</comment>
<evidence type="ECO:0000256" key="13">
    <source>
        <dbReference type="SAM" id="Coils"/>
    </source>
</evidence>
<dbReference type="InterPro" id="IPR018247">
    <property type="entry name" value="EF_Hand_1_Ca_BS"/>
</dbReference>
<dbReference type="InterPro" id="IPR000232">
    <property type="entry name" value="HSF_DNA-bd"/>
</dbReference>
<reference evidence="16 17" key="1">
    <citation type="submission" date="2019-07" db="EMBL/GenBank/DDBJ databases">
        <title>De Novo Assembly of kiwifruit Actinidia rufa.</title>
        <authorList>
            <person name="Sugita-Konishi S."/>
            <person name="Sato K."/>
            <person name="Mori E."/>
            <person name="Abe Y."/>
            <person name="Kisaki G."/>
            <person name="Hamano K."/>
            <person name="Suezawa K."/>
            <person name="Otani M."/>
            <person name="Fukuda T."/>
            <person name="Manabe T."/>
            <person name="Gomi K."/>
            <person name="Tabuchi M."/>
            <person name="Akimitsu K."/>
            <person name="Kataoka I."/>
        </authorList>
    </citation>
    <scope>NUCLEOTIDE SEQUENCE [LARGE SCALE GENOMIC DNA]</scope>
    <source>
        <strain evidence="17">cv. Fuchu</strain>
    </source>
</reference>
<dbReference type="PROSITE" id="PS50222">
    <property type="entry name" value="EF_HAND_2"/>
    <property type="match status" value="4"/>
</dbReference>